<evidence type="ECO:0000313" key="3">
    <source>
        <dbReference type="Proteomes" id="UP000053240"/>
    </source>
</evidence>
<dbReference type="AlphaFoldDB" id="A0A0N1IPD3"/>
<evidence type="ECO:0000259" key="1">
    <source>
        <dbReference type="Pfam" id="PF03722"/>
    </source>
</evidence>
<dbReference type="Proteomes" id="UP000053240">
    <property type="component" value="Unassembled WGS sequence"/>
</dbReference>
<dbReference type="STRING" id="76193.A0A0N1IPD3"/>
<proteinExistence type="predicted"/>
<gene>
    <name evidence="2" type="ORF">RR48_05903</name>
</gene>
<dbReference type="InterPro" id="IPR005204">
    <property type="entry name" value="Hemocyanin_N"/>
</dbReference>
<protein>
    <submittedName>
        <fullName evidence="2">Phenoloxidase subunit 2</fullName>
    </submittedName>
</protein>
<evidence type="ECO:0000313" key="2">
    <source>
        <dbReference type="EMBL" id="KPJ14809.1"/>
    </source>
</evidence>
<sequence>MRVPENSLQEFLSTCVYARVNLNPQLFNYCLSVALMHRSVE</sequence>
<dbReference type="InParanoid" id="A0A0N1IPD3"/>
<dbReference type="EMBL" id="KQ460426">
    <property type="protein sequence ID" value="KPJ14809.1"/>
    <property type="molecule type" value="Genomic_DNA"/>
</dbReference>
<organism evidence="2 3">
    <name type="scientific">Papilio machaon</name>
    <name type="common">Old World swallowtail butterfly</name>
    <dbReference type="NCBI Taxonomy" id="76193"/>
    <lineage>
        <taxon>Eukaryota</taxon>
        <taxon>Metazoa</taxon>
        <taxon>Ecdysozoa</taxon>
        <taxon>Arthropoda</taxon>
        <taxon>Hexapoda</taxon>
        <taxon>Insecta</taxon>
        <taxon>Pterygota</taxon>
        <taxon>Neoptera</taxon>
        <taxon>Endopterygota</taxon>
        <taxon>Lepidoptera</taxon>
        <taxon>Glossata</taxon>
        <taxon>Ditrysia</taxon>
        <taxon>Papilionoidea</taxon>
        <taxon>Papilionidae</taxon>
        <taxon>Papilioninae</taxon>
        <taxon>Papilio</taxon>
    </lineage>
</organism>
<accession>A0A0N1IPD3</accession>
<dbReference type="InterPro" id="IPR036697">
    <property type="entry name" value="Hemocyanin_N_sf"/>
</dbReference>
<keyword evidence="3" id="KW-1185">Reference proteome</keyword>
<name>A0A0N1IPD3_PAPMA</name>
<dbReference type="Pfam" id="PF03722">
    <property type="entry name" value="Hemocyanin_N"/>
    <property type="match status" value="1"/>
</dbReference>
<dbReference type="Gene3D" id="1.20.1370.10">
    <property type="entry name" value="Hemocyanin, N-terminal domain"/>
    <property type="match status" value="1"/>
</dbReference>
<feature type="domain" description="Hemocyanin N-terminal" evidence="1">
    <location>
        <begin position="7"/>
        <end position="38"/>
    </location>
</feature>
<dbReference type="SUPFAM" id="SSF48050">
    <property type="entry name" value="Hemocyanin, N-terminal domain"/>
    <property type="match status" value="1"/>
</dbReference>
<reference evidence="2 3" key="1">
    <citation type="journal article" date="2015" name="Nat. Commun.">
        <title>Outbred genome sequencing and CRISPR/Cas9 gene editing in butterflies.</title>
        <authorList>
            <person name="Li X."/>
            <person name="Fan D."/>
            <person name="Zhang W."/>
            <person name="Liu G."/>
            <person name="Zhang L."/>
            <person name="Zhao L."/>
            <person name="Fang X."/>
            <person name="Chen L."/>
            <person name="Dong Y."/>
            <person name="Chen Y."/>
            <person name="Ding Y."/>
            <person name="Zhao R."/>
            <person name="Feng M."/>
            <person name="Zhu Y."/>
            <person name="Feng Y."/>
            <person name="Jiang X."/>
            <person name="Zhu D."/>
            <person name="Xiang H."/>
            <person name="Feng X."/>
            <person name="Li S."/>
            <person name="Wang J."/>
            <person name="Zhang G."/>
            <person name="Kronforst M.R."/>
            <person name="Wang W."/>
        </authorList>
    </citation>
    <scope>NUCLEOTIDE SEQUENCE [LARGE SCALE GENOMIC DNA]</scope>
    <source>
        <strain evidence="2">Ya'a_city_454_Pm</strain>
        <tissue evidence="2">Whole body</tissue>
    </source>
</reference>